<dbReference type="GO" id="GO:0006813">
    <property type="term" value="P:potassium ion transport"/>
    <property type="evidence" value="ECO:0007669"/>
    <property type="project" value="InterPro"/>
</dbReference>
<dbReference type="Proteomes" id="UP001240777">
    <property type="component" value="Unassembled WGS sequence"/>
</dbReference>
<evidence type="ECO:0000313" key="5">
    <source>
        <dbReference type="Proteomes" id="UP001240777"/>
    </source>
</evidence>
<dbReference type="Gene3D" id="3.30.70.1450">
    <property type="entry name" value="Regulator of K+ conductance, C-terminal domain"/>
    <property type="match status" value="1"/>
</dbReference>
<name>A0AA90PHV8_9HELI</name>
<organism evidence="3 4">
    <name type="scientific">Helicobacter cappadocius</name>
    <dbReference type="NCBI Taxonomy" id="3063998"/>
    <lineage>
        <taxon>Bacteria</taxon>
        <taxon>Pseudomonadati</taxon>
        <taxon>Campylobacterota</taxon>
        <taxon>Epsilonproteobacteria</taxon>
        <taxon>Campylobacterales</taxon>
        <taxon>Helicobacteraceae</taxon>
        <taxon>Helicobacter</taxon>
    </lineage>
</organism>
<reference evidence="2" key="2">
    <citation type="submission" date="2023-07" db="EMBL/GenBank/DDBJ databases">
        <authorList>
            <person name="Aydin F."/>
            <person name="Tarhane S."/>
            <person name="Saticioglu I.B."/>
            <person name="Karakaya E."/>
            <person name="Abay S."/>
            <person name="Guran O."/>
            <person name="Bozkurt E."/>
            <person name="Uzum N."/>
            <person name="Olgun K."/>
            <person name="Jablonski D."/>
        </authorList>
    </citation>
    <scope>NUCLEOTIDE SEQUENCE</scope>
    <source>
        <strain evidence="2">Faydin-H75</strain>
    </source>
</reference>
<dbReference type="InterPro" id="IPR006037">
    <property type="entry name" value="RCK_C"/>
</dbReference>
<keyword evidence="5" id="KW-1185">Reference proteome</keyword>
<dbReference type="GO" id="GO:0008324">
    <property type="term" value="F:monoatomic cation transmembrane transporter activity"/>
    <property type="evidence" value="ECO:0007669"/>
    <property type="project" value="InterPro"/>
</dbReference>
<dbReference type="EMBL" id="JAUYZK010000002">
    <property type="protein sequence ID" value="MDP2538577.1"/>
    <property type="molecule type" value="Genomic_DNA"/>
</dbReference>
<dbReference type="RefSeq" id="WP_305516551.1">
    <property type="nucleotide sequence ID" value="NZ_JAUPEV010000002.1"/>
</dbReference>
<reference evidence="3 5" key="1">
    <citation type="submission" date="2023-07" db="EMBL/GenBank/DDBJ databases">
        <title>Unpublished Manusciprt.</title>
        <authorList>
            <person name="Aydin F."/>
            <person name="Tarhane S."/>
            <person name="Saticioglu I.B."/>
            <person name="Karakaya E."/>
            <person name="Abay S."/>
            <person name="Guran O."/>
            <person name="Bozkurt E."/>
            <person name="Uzum N."/>
            <person name="Olgun K."/>
            <person name="Jablonski D."/>
        </authorList>
    </citation>
    <scope>NUCLEOTIDE SEQUENCE</scope>
    <source>
        <strain evidence="5">faydin-H75</strain>
        <strain evidence="3">Faydin-H76</strain>
    </source>
</reference>
<proteinExistence type="predicted"/>
<sequence>MKKIVLIGDGIVAKKFFETVLEKYFSNNLYTVISKDSSFVPEKIPSTFNFQIFDPTSAYKLLNIVNNEISDVFIIMEDPKEREIVYEIIKNKHKDIRIVLTAYEDEITLPSILEDERSVVIEEAKTIAGRLLARLPNVPLIPQGFGLEQGEVMEIGVPFGSVFTYRHIGSIEQKNYKIVGIYRHGEFILSNYSIVIQPTDVLLVAGDPKVLENVYRQIKSDIGQFPAPFGKDIYVYVDTLLQSKKSVMRDIQQALFIHKNTKSARLNICVLNPSNFELLKEIKALDELDVNVMLEYNGMSFVQKLQEDAEKKIGLVVIGKEIFSSRFHRKALFELSTPVFKSSSRSLENLRDSVVVLNDEMNEGENISSIIFDISIQMGLGVLLYDFDPDKHYQIEVARDYQNLSRIFDKKIKITRTNSKNPILFLKESKNPLLQFLPFEHCITRTRFFWFASTKVEKISFMLDNNPQIFIPITE</sequence>
<dbReference type="InterPro" id="IPR036721">
    <property type="entry name" value="RCK_C_sf"/>
</dbReference>
<evidence type="ECO:0000313" key="4">
    <source>
        <dbReference type="Proteomes" id="UP001177258"/>
    </source>
</evidence>
<gene>
    <name evidence="2" type="ORF">Q5I04_02090</name>
    <name evidence="3" type="ORF">Q5I06_02095</name>
</gene>
<reference evidence="2 4" key="3">
    <citation type="journal article" date="2024" name="Syst. Appl. Microbiol.">
        <title>Helicobacter cappadocius sp. nov., from lizards: The first psychrotrophic Helicobacter species.</title>
        <authorList>
            <person name="Aydin F."/>
            <person name="Tarhane S."/>
            <person name="Karakaya E."/>
            <person name="Abay S."/>
            <person name="Kayman T."/>
            <person name="Guran O."/>
            <person name="Bozkurt E."/>
            <person name="Uzum N."/>
            <person name="Avci A."/>
            <person name="Olgun K."/>
            <person name="Jablonski D."/>
            <person name="Guran C."/>
            <person name="Burcin Saticioglu I."/>
        </authorList>
    </citation>
    <scope>NUCLEOTIDE SEQUENCE [LARGE SCALE GENOMIC DNA]</scope>
    <source>
        <strain evidence="2">Faydin-H75</strain>
        <strain evidence="4">faydin-H76</strain>
    </source>
</reference>
<evidence type="ECO:0000313" key="2">
    <source>
        <dbReference type="EMBL" id="MDO7252709.1"/>
    </source>
</evidence>
<evidence type="ECO:0000259" key="1">
    <source>
        <dbReference type="PROSITE" id="PS51202"/>
    </source>
</evidence>
<protein>
    <submittedName>
        <fullName evidence="3">TrkA C-terminal domain-containing protein</fullName>
    </submittedName>
</protein>
<dbReference type="SUPFAM" id="SSF116726">
    <property type="entry name" value="TrkA C-terminal domain-like"/>
    <property type="match status" value="1"/>
</dbReference>
<feature type="domain" description="RCK C-terminal" evidence="1">
    <location>
        <begin position="138"/>
        <end position="220"/>
    </location>
</feature>
<dbReference type="EMBL" id="JAUPEV010000002">
    <property type="protein sequence ID" value="MDO7252709.1"/>
    <property type="molecule type" value="Genomic_DNA"/>
</dbReference>
<comment type="caution">
    <text evidence="3">The sequence shown here is derived from an EMBL/GenBank/DDBJ whole genome shotgun (WGS) entry which is preliminary data.</text>
</comment>
<dbReference type="Pfam" id="PF02080">
    <property type="entry name" value="TrkA_C"/>
    <property type="match status" value="1"/>
</dbReference>
<dbReference type="AlphaFoldDB" id="A0AA90PHV8"/>
<evidence type="ECO:0000313" key="3">
    <source>
        <dbReference type="EMBL" id="MDP2538577.1"/>
    </source>
</evidence>
<accession>A0AA90PHV8</accession>
<dbReference type="PROSITE" id="PS51202">
    <property type="entry name" value="RCK_C"/>
    <property type="match status" value="1"/>
</dbReference>
<dbReference type="Proteomes" id="UP001177258">
    <property type="component" value="Unassembled WGS sequence"/>
</dbReference>